<comment type="caution">
    <text evidence="1">The sequence shown here is derived from an EMBL/GenBank/DDBJ whole genome shotgun (WGS) entry which is preliminary data.</text>
</comment>
<name>A0AC61QQU7_9BACT</name>
<gene>
    <name evidence="1" type="ORF">E5358_06990</name>
</gene>
<reference evidence="1" key="1">
    <citation type="submission" date="2019-04" db="EMBL/GenBank/DDBJ databases">
        <title>Microbes associate with the intestines of laboratory mice.</title>
        <authorList>
            <person name="Navarre W."/>
            <person name="Wong E."/>
            <person name="Huang K."/>
            <person name="Tropini C."/>
            <person name="Ng K."/>
            <person name="Yu B."/>
        </authorList>
    </citation>
    <scope>NUCLEOTIDE SEQUENCE</scope>
    <source>
        <strain evidence="1">NM73_A23</strain>
    </source>
</reference>
<dbReference type="Proteomes" id="UP000308886">
    <property type="component" value="Unassembled WGS sequence"/>
</dbReference>
<dbReference type="EMBL" id="SRZC01000009">
    <property type="protein sequence ID" value="TGX82506.1"/>
    <property type="molecule type" value="Genomic_DNA"/>
</dbReference>
<keyword evidence="2" id="KW-1185">Reference proteome</keyword>
<proteinExistence type="predicted"/>
<sequence length="1116" mass="124753">MSLHRNMKGLGNMVWSMAAVMLTTLAWSCTDDLSVDGSIPQGETFVNIEASFEPFSAMKVNGAGAKAAHKGDVMADLSDIALIAYDTDGNILEGYPVALDYIPADVSDEDRTGNDASSGETSETSTKCVRKQLRLGYGEYYLVAVANMGEYSDAGAVVKTTLTALLERPRTDYDTLDKLRSLERRWDDGNIQNNRMMTGFFTDKDKEGSTAPSSTDDFMPVRVDRSSMNLRTWLRRAASKVTVDFDGTGLRENVKIYIRDVQLHDIPKECAAGFGKKMLADGSFRSFNNSPANAEDLLAGSGQAIVFGEGDDYAKWAQITKGTPYIMDDATGEKKNLHSNSAQALFFYENMQGDAPHCKGPVTDLSTGNVSNSNTVKDEVPYGTYIEVTAFYTCTASDNMSTGDIKYRFMLGKDADLNCDAERNHHFKVTLKFNGNANDFSWHVDYKEEPDTWDVPQPWYVSYLYNHKSTIPFKYTPEDGYEVVRFEAEIVKNPWEPDIDPEIPIPSDSKGAFDAPENKQPGNGFLSLRYDNNVVVTPAMCGESSNQWPGYDNNASAVDKSSKLNNNYFYGTNGTVDQSRRTIHVDGTPDNTPSLNETGFEDYSYQKRGQSVSVNLPLFTRPKVLVKQSGYSGNNPYVGYSRTAAIQIIPYVRKIGTNEKPVPARSGAKEIKVKQVWRIVNPKGVYRRSGNFEPFHVELLMLPGDGAEKFKSFRSDGPWMAEILGDKNFISLDGKQQVHGSTNTPVDFTIRFNRLNNDNKVRNAIVRVLYNTYTCTHLIFVRQGYAPQAVSPEAKNYDGDNVKAVKWRTFNRISETSDAQDPRDEGSMFKFGNSKQPIHPLNNCFGNTESRSGKGIYYKFPTDFAGDFAVKWNGFWLANDDGTPAFGSGMRVTWGKIIKDDAGFNDESWAEMATMRHFEQLYCTDNVLFGYGVLYADGAKETQYDVDMAYGYYQEDEDREQKGMRGVFAYYYDANDVSHRFTARNLFFPIGRAGYGHRKNGIEGHNDGKGILRYSSSGYENRGHLFNKTAPLFAALYYRPGAIYYAKNMVTGFLDWSKDKSMEPNAIGMDLNYFSFDVNAIGSVSLGNGNDACFVRFVDLSEPPPSPAKRKGRKRQ</sequence>
<organism evidence="1 2">
    <name type="scientific">Palleniella muris</name>
    <dbReference type="NCBI Taxonomy" id="3038145"/>
    <lineage>
        <taxon>Bacteria</taxon>
        <taxon>Pseudomonadati</taxon>
        <taxon>Bacteroidota</taxon>
        <taxon>Bacteroidia</taxon>
        <taxon>Bacteroidales</taxon>
        <taxon>Prevotellaceae</taxon>
        <taxon>Palleniella</taxon>
    </lineage>
</organism>
<evidence type="ECO:0000313" key="1">
    <source>
        <dbReference type="EMBL" id="TGX82506.1"/>
    </source>
</evidence>
<accession>A0AC61QQU7</accession>
<protein>
    <submittedName>
        <fullName evidence="1">Uncharacterized protein</fullName>
    </submittedName>
</protein>
<evidence type="ECO:0000313" key="2">
    <source>
        <dbReference type="Proteomes" id="UP000308886"/>
    </source>
</evidence>